<evidence type="ECO:0000313" key="2">
    <source>
        <dbReference type="Proteomes" id="UP000076563"/>
    </source>
</evidence>
<sequence length="69" mass="8223">MMFKWKRRTLAIHEAYKLVKELGVKPERACDFILSGHDSDRYCRDVESMKESQFQLFVKEVRGLVENTQ</sequence>
<proteinExistence type="predicted"/>
<keyword evidence="2" id="KW-1185">Reference proteome</keyword>
<name>A0A163YFB2_9BACL</name>
<reference evidence="2" key="1">
    <citation type="submission" date="2016-01" db="EMBL/GenBank/DDBJ databases">
        <title>Draft genome of Chromobacterium sp. F49.</title>
        <authorList>
            <person name="Hong K.W."/>
        </authorList>
    </citation>
    <scope>NUCLEOTIDE SEQUENCE [LARGE SCALE GENOMIC DNA]</scope>
    <source>
        <strain evidence="2">M63</strain>
    </source>
</reference>
<dbReference type="AlphaFoldDB" id="A0A163YFB2"/>
<dbReference type="OrthoDB" id="9933557at2"/>
<comment type="caution">
    <text evidence="1">The sequence shown here is derived from an EMBL/GenBank/DDBJ whole genome shotgun (WGS) entry which is preliminary data.</text>
</comment>
<protein>
    <submittedName>
        <fullName evidence="1">Uncharacterized protein</fullName>
    </submittedName>
</protein>
<organism evidence="1 2">
    <name type="scientific">Paenibacillus elgii</name>
    <dbReference type="NCBI Taxonomy" id="189691"/>
    <lineage>
        <taxon>Bacteria</taxon>
        <taxon>Bacillati</taxon>
        <taxon>Bacillota</taxon>
        <taxon>Bacilli</taxon>
        <taxon>Bacillales</taxon>
        <taxon>Paenibacillaceae</taxon>
        <taxon>Paenibacillus</taxon>
    </lineage>
</organism>
<dbReference type="RefSeq" id="WP_063182041.1">
    <property type="nucleotide sequence ID" value="NZ_LQRA01000052.1"/>
</dbReference>
<evidence type="ECO:0000313" key="1">
    <source>
        <dbReference type="EMBL" id="KZE79337.1"/>
    </source>
</evidence>
<dbReference type="EMBL" id="LQRA01000052">
    <property type="protein sequence ID" value="KZE79337.1"/>
    <property type="molecule type" value="Genomic_DNA"/>
</dbReference>
<gene>
    <name evidence="1" type="ORF">AV654_17870</name>
</gene>
<accession>A0A163YFB2</accession>
<dbReference type="Proteomes" id="UP000076563">
    <property type="component" value="Unassembled WGS sequence"/>
</dbReference>